<keyword evidence="2" id="KW-1185">Reference proteome</keyword>
<evidence type="ECO:0000313" key="1">
    <source>
        <dbReference type="EMBL" id="ANB59737.1"/>
    </source>
</evidence>
<evidence type="ECO:0000313" key="2">
    <source>
        <dbReference type="Proteomes" id="UP000076865"/>
    </source>
</evidence>
<dbReference type="Proteomes" id="UP000076865">
    <property type="component" value="Chromosome"/>
</dbReference>
<dbReference type="PATRIC" id="fig|294699.3.peg.2302"/>
<name>A0A160F0X3_9BACL</name>
<sequence length="34" mass="4096">MATLFFCHLIIDLRVKIPYTRIDYRVKMLKGARI</sequence>
<accession>A0A160F0X3</accession>
<dbReference type="AlphaFoldDB" id="A0A160F0X3"/>
<organism evidence="1 2">
    <name type="scientific">Anoxybacteroides amylolyticum</name>
    <dbReference type="NCBI Taxonomy" id="294699"/>
    <lineage>
        <taxon>Bacteria</taxon>
        <taxon>Bacillati</taxon>
        <taxon>Bacillota</taxon>
        <taxon>Bacilli</taxon>
        <taxon>Bacillales</taxon>
        <taxon>Anoxybacillaceae</taxon>
        <taxon>Anoxybacteroides</taxon>
    </lineage>
</organism>
<dbReference type="EMBL" id="CP015438">
    <property type="protein sequence ID" value="ANB59737.1"/>
    <property type="molecule type" value="Genomic_DNA"/>
</dbReference>
<protein>
    <submittedName>
        <fullName evidence="1">Uncharacterized protein</fullName>
    </submittedName>
</protein>
<gene>
    <name evidence="1" type="ORF">GFC30_2230</name>
</gene>
<dbReference type="KEGG" id="aamy:GFC30_2230"/>
<reference evidence="1 2" key="1">
    <citation type="journal article" date="2006" name="Syst. Appl. Microbiol.">
        <title>Anoxybacillus amylolyticus sp. nov., a thermophilic amylase producing bacterium isolated from Mount Rittmann (Antarctica).</title>
        <authorList>
            <person name="Poli A."/>
            <person name="Esposito E."/>
            <person name="Lama L."/>
            <person name="Orlando P."/>
            <person name="Nicolaus G."/>
            <person name="de Appolonia F."/>
            <person name="Gambacorta A."/>
            <person name="Nicolaus B."/>
        </authorList>
    </citation>
    <scope>NUCLEOTIDE SEQUENCE [LARGE SCALE GENOMIC DNA]</scope>
    <source>
        <strain evidence="1 2">DSM 15939</strain>
    </source>
</reference>
<proteinExistence type="predicted"/>